<dbReference type="InterPro" id="IPR057336">
    <property type="entry name" value="GerAC_N"/>
</dbReference>
<reference evidence="10 11" key="2">
    <citation type="submission" date="2020-04" db="EMBL/GenBank/DDBJ databases">
        <authorList>
            <person name="Fomenkov A."/>
            <person name="Anton B.P."/>
            <person name="Roberts R.J."/>
        </authorList>
    </citation>
    <scope>NUCLEOTIDE SEQUENCE [LARGE SCALE GENOMIC DNA]</scope>
    <source>
        <strain evidence="10 11">S2</strain>
    </source>
</reference>
<keyword evidence="3" id="KW-0309">Germination</keyword>
<keyword evidence="4" id="KW-0732">Signal</keyword>
<dbReference type="InterPro" id="IPR008844">
    <property type="entry name" value="Spore_GerAC-like"/>
</dbReference>
<evidence type="ECO:0000256" key="3">
    <source>
        <dbReference type="ARBA" id="ARBA00022544"/>
    </source>
</evidence>
<dbReference type="AlphaFoldDB" id="A0A6H1P7M5"/>
<dbReference type="InterPro" id="IPR046953">
    <property type="entry name" value="Spore_GerAC-like_C"/>
</dbReference>
<dbReference type="EMBL" id="CP051128">
    <property type="protein sequence ID" value="QIZ09614.1"/>
    <property type="molecule type" value="Genomic_DNA"/>
</dbReference>
<evidence type="ECO:0000313" key="11">
    <source>
        <dbReference type="Proteomes" id="UP000501868"/>
    </source>
</evidence>
<dbReference type="PANTHER" id="PTHR35789">
    <property type="entry name" value="SPORE GERMINATION PROTEIN B3"/>
    <property type="match status" value="1"/>
</dbReference>
<sequence length="388" mass="44157">MRKLHNGRHRLLLVCSITMVISAGCVEQKPLEKLGLITTSGYDMEGTNQIRGTAVVQKFDPMTQSATKVITSMAKTSKGLRQQQNLQSNQKLVSGQLRSVVYSRELAKKGIIQLVDTLNRDAAIGNMVYLTIADKSASEIMEIETNNKGSLNLGTYMYNLIKQNVEGEQIISPTLHEFNHNYYDIGKDPVLPILKVKDKDVIISGVGLFKGDRLVDELRQGDLFYLKVLIDKYKAGTKEMGYKTDQLKKIIIKNENYTKKPIFSKIYVSIDNIRSKTKIEIVDKKNLRFRVDVDLDSRVLEMTEALDLGKPTSVKFLEKKLDESMKKKIESLLLHFKELEIDPVGLGNEYEAHLRGKPITQEEWDRKYKDVTFDVHVKNTIERTGVID</sequence>
<evidence type="ECO:0000256" key="1">
    <source>
        <dbReference type="ARBA" id="ARBA00004635"/>
    </source>
</evidence>
<dbReference type="Pfam" id="PF25198">
    <property type="entry name" value="Spore_GerAC_N"/>
    <property type="match status" value="1"/>
</dbReference>
<dbReference type="InterPro" id="IPR038501">
    <property type="entry name" value="Spore_GerAC_C_sf"/>
</dbReference>
<evidence type="ECO:0000256" key="6">
    <source>
        <dbReference type="ARBA" id="ARBA00023139"/>
    </source>
</evidence>
<reference evidence="10 11" key="1">
    <citation type="submission" date="2020-04" db="EMBL/GenBank/DDBJ databases">
        <title>Genome-Wide Identification of 5-Methylcytosine Sites in Bacterial Genomes By High-Throughput Sequencing of MspJI Restriction Fragments.</title>
        <authorList>
            <person name="Wu V."/>
        </authorList>
    </citation>
    <scope>NUCLEOTIDE SEQUENCE [LARGE SCALE GENOMIC DNA]</scope>
    <source>
        <strain evidence="10 11">S2</strain>
    </source>
</reference>
<evidence type="ECO:0000256" key="5">
    <source>
        <dbReference type="ARBA" id="ARBA00023136"/>
    </source>
</evidence>
<dbReference type="GO" id="GO:0016020">
    <property type="term" value="C:membrane"/>
    <property type="evidence" value="ECO:0007669"/>
    <property type="project" value="UniProtKB-SubCell"/>
</dbReference>
<proteinExistence type="inferred from homology"/>
<feature type="domain" description="Spore germination protein N-terminal" evidence="9">
    <location>
        <begin position="28"/>
        <end position="196"/>
    </location>
</feature>
<dbReference type="Gene3D" id="3.30.300.210">
    <property type="entry name" value="Nutrient germinant receptor protein C, domain 3"/>
    <property type="match status" value="1"/>
</dbReference>
<evidence type="ECO:0000256" key="2">
    <source>
        <dbReference type="ARBA" id="ARBA00007886"/>
    </source>
</evidence>
<keyword evidence="7" id="KW-0449">Lipoprotein</keyword>
<evidence type="ECO:0000313" key="10">
    <source>
        <dbReference type="EMBL" id="QIZ09614.1"/>
    </source>
</evidence>
<feature type="domain" description="Spore germination GerAC-like C-terminal" evidence="8">
    <location>
        <begin position="204"/>
        <end position="385"/>
    </location>
</feature>
<comment type="subcellular location">
    <subcellularLocation>
        <location evidence="1">Membrane</location>
        <topology evidence="1">Lipid-anchor</topology>
    </subcellularLocation>
</comment>
<keyword evidence="5" id="KW-0472">Membrane</keyword>
<dbReference type="PROSITE" id="PS51257">
    <property type="entry name" value="PROKAR_LIPOPROTEIN"/>
    <property type="match status" value="1"/>
</dbReference>
<dbReference type="Proteomes" id="UP000501868">
    <property type="component" value="Chromosome"/>
</dbReference>
<dbReference type="GO" id="GO:0009847">
    <property type="term" value="P:spore germination"/>
    <property type="evidence" value="ECO:0007669"/>
    <property type="project" value="InterPro"/>
</dbReference>
<gene>
    <name evidence="10" type="ORF">HFZ78_25470</name>
</gene>
<organism evidence="10 11">
    <name type="scientific">Priestia megaterium</name>
    <name type="common">Bacillus megaterium</name>
    <dbReference type="NCBI Taxonomy" id="1404"/>
    <lineage>
        <taxon>Bacteria</taxon>
        <taxon>Bacillati</taxon>
        <taxon>Bacillota</taxon>
        <taxon>Bacilli</taxon>
        <taxon>Bacillales</taxon>
        <taxon>Bacillaceae</taxon>
        <taxon>Priestia</taxon>
    </lineage>
</organism>
<evidence type="ECO:0000259" key="9">
    <source>
        <dbReference type="Pfam" id="PF25198"/>
    </source>
</evidence>
<evidence type="ECO:0000256" key="7">
    <source>
        <dbReference type="ARBA" id="ARBA00023288"/>
    </source>
</evidence>
<evidence type="ECO:0000256" key="4">
    <source>
        <dbReference type="ARBA" id="ARBA00022729"/>
    </source>
</evidence>
<evidence type="ECO:0000259" key="8">
    <source>
        <dbReference type="Pfam" id="PF05504"/>
    </source>
</evidence>
<dbReference type="Pfam" id="PF05504">
    <property type="entry name" value="Spore_GerAC"/>
    <property type="match status" value="1"/>
</dbReference>
<dbReference type="NCBIfam" id="TIGR02887">
    <property type="entry name" value="spore_ger_x_C"/>
    <property type="match status" value="1"/>
</dbReference>
<dbReference type="PANTHER" id="PTHR35789:SF1">
    <property type="entry name" value="SPORE GERMINATION PROTEIN B3"/>
    <property type="match status" value="1"/>
</dbReference>
<protein>
    <submittedName>
        <fullName evidence="10">Ger(X)C family spore germination protein</fullName>
    </submittedName>
</protein>
<comment type="similarity">
    <text evidence="2">Belongs to the GerABKC lipoprotein family.</text>
</comment>
<keyword evidence="6" id="KW-0564">Palmitate</keyword>
<accession>A0A6H1P7M5</accession>
<name>A0A6H1P7M5_PRIMG</name>